<accession>A0A438FVV5</accession>
<feature type="region of interest" description="Disordered" evidence="1">
    <location>
        <begin position="609"/>
        <end position="650"/>
    </location>
</feature>
<comment type="caution">
    <text evidence="2">The sequence shown here is derived from an EMBL/GenBank/DDBJ whole genome shotgun (WGS) entry which is preliminary data.</text>
</comment>
<feature type="compositionally biased region" description="Pro residues" evidence="1">
    <location>
        <begin position="129"/>
        <end position="139"/>
    </location>
</feature>
<dbReference type="AlphaFoldDB" id="A0A438FVV5"/>
<evidence type="ECO:0000256" key="1">
    <source>
        <dbReference type="SAM" id="MobiDB-lite"/>
    </source>
</evidence>
<gene>
    <name evidence="2" type="ORF">CK203_051110</name>
</gene>
<protein>
    <submittedName>
        <fullName evidence="2">Uncharacterized protein</fullName>
    </submittedName>
</protein>
<organism evidence="2 3">
    <name type="scientific">Vitis vinifera</name>
    <name type="common">Grape</name>
    <dbReference type="NCBI Taxonomy" id="29760"/>
    <lineage>
        <taxon>Eukaryota</taxon>
        <taxon>Viridiplantae</taxon>
        <taxon>Streptophyta</taxon>
        <taxon>Embryophyta</taxon>
        <taxon>Tracheophyta</taxon>
        <taxon>Spermatophyta</taxon>
        <taxon>Magnoliopsida</taxon>
        <taxon>eudicotyledons</taxon>
        <taxon>Gunneridae</taxon>
        <taxon>Pentapetalae</taxon>
        <taxon>rosids</taxon>
        <taxon>Vitales</taxon>
        <taxon>Vitaceae</taxon>
        <taxon>Viteae</taxon>
        <taxon>Vitis</taxon>
    </lineage>
</organism>
<proteinExistence type="predicted"/>
<evidence type="ECO:0000313" key="2">
    <source>
        <dbReference type="EMBL" id="RVW64079.1"/>
    </source>
</evidence>
<sequence length="650" mass="72972">MKGEESSSKAEQGSKTKEAEHPISRCQNFRTPDFKVRKFRTPQNQGAKSLGQKKPFSHTPTSRCEINFKVRNPFSRSSKDSPKHQLKNLWNPEQSLTSISAMAKTRGGFSASPSSPTPRPQRAAMGAAPSPPVQAPAIPPSEGEVPSQRRYPTRRPPTDPVPSAEQAASSVSRPPAKRSRFSGPGEPSHAPQPEPATEEPRIPLDMPPEAVIRRPMIAGPSIEGNLDCRDRPFHSETYFDIEALRQQPELRDSFRLLQRYHMEHLLTPRQFYYPRVVLDFYQSMTTRGLRNPTLIQFTIDGRQGAIGARHIAEALRIPYEPVIQADFREWSSFSQSDMVRILSRGTSTASVLTRRELPSGMLLIDVLLRANLFSLQHKVQRRGAILEALFRISEGYFFGPHHLIMTSLLHFEEKVHQKKLQRADGIPLLFPRLLCQILEHLGYPEEPRLERRRHCREDFSLDKWHHLVAYFAPQGAPVVHAPPELPRDEQIPQAQQDEILTETPPPAPAAHPSVHMPEAIHSTSPITQGAPLVVPATPAPPLSSEPTVTVSLTEFRGLERSLRTLSTAQDSIIHQMATIRAHQDQIIATQAQHTTILHQIQQHLSMQTPLGHDRSAPSEPLVPDEESLPAEQPIPEEEIRAEPSHDPPHI</sequence>
<evidence type="ECO:0000313" key="3">
    <source>
        <dbReference type="Proteomes" id="UP000288805"/>
    </source>
</evidence>
<feature type="compositionally biased region" description="Basic and acidic residues" evidence="1">
    <location>
        <begin position="1"/>
        <end position="23"/>
    </location>
</feature>
<reference evidence="2 3" key="1">
    <citation type="journal article" date="2018" name="PLoS Genet.">
        <title>Population sequencing reveals clonal diversity and ancestral inbreeding in the grapevine cultivar Chardonnay.</title>
        <authorList>
            <person name="Roach M.J."/>
            <person name="Johnson D.L."/>
            <person name="Bohlmann J."/>
            <person name="van Vuuren H.J."/>
            <person name="Jones S.J."/>
            <person name="Pretorius I.S."/>
            <person name="Schmidt S.A."/>
            <person name="Borneman A.R."/>
        </authorList>
    </citation>
    <scope>NUCLEOTIDE SEQUENCE [LARGE SCALE GENOMIC DNA]</scope>
    <source>
        <strain evidence="3">cv. Chardonnay</strain>
        <tissue evidence="2">Leaf</tissue>
    </source>
</reference>
<dbReference type="EMBL" id="QGNW01000726">
    <property type="protein sequence ID" value="RVW64079.1"/>
    <property type="molecule type" value="Genomic_DNA"/>
</dbReference>
<feature type="compositionally biased region" description="Basic and acidic residues" evidence="1">
    <location>
        <begin position="637"/>
        <end position="650"/>
    </location>
</feature>
<feature type="compositionally biased region" description="Polar residues" evidence="1">
    <location>
        <begin position="91"/>
        <end position="100"/>
    </location>
</feature>
<feature type="region of interest" description="Disordered" evidence="1">
    <location>
        <begin position="1"/>
        <end position="203"/>
    </location>
</feature>
<dbReference type="Proteomes" id="UP000288805">
    <property type="component" value="Unassembled WGS sequence"/>
</dbReference>
<name>A0A438FVV5_VITVI</name>